<dbReference type="EMBL" id="GBRH01274017">
    <property type="protein sequence ID" value="JAD23878.1"/>
    <property type="molecule type" value="Transcribed_RNA"/>
</dbReference>
<accession>A0A0A8YE34</accession>
<name>A0A0A8YE34_ARUDO</name>
<organism evidence="1">
    <name type="scientific">Arundo donax</name>
    <name type="common">Giant reed</name>
    <name type="synonym">Donax arundinaceus</name>
    <dbReference type="NCBI Taxonomy" id="35708"/>
    <lineage>
        <taxon>Eukaryota</taxon>
        <taxon>Viridiplantae</taxon>
        <taxon>Streptophyta</taxon>
        <taxon>Embryophyta</taxon>
        <taxon>Tracheophyta</taxon>
        <taxon>Spermatophyta</taxon>
        <taxon>Magnoliopsida</taxon>
        <taxon>Liliopsida</taxon>
        <taxon>Poales</taxon>
        <taxon>Poaceae</taxon>
        <taxon>PACMAD clade</taxon>
        <taxon>Arundinoideae</taxon>
        <taxon>Arundineae</taxon>
        <taxon>Arundo</taxon>
    </lineage>
</organism>
<proteinExistence type="predicted"/>
<reference evidence="1" key="2">
    <citation type="journal article" date="2015" name="Data Brief">
        <title>Shoot transcriptome of the giant reed, Arundo donax.</title>
        <authorList>
            <person name="Barrero R.A."/>
            <person name="Guerrero F.D."/>
            <person name="Moolhuijzen P."/>
            <person name="Goolsby J.A."/>
            <person name="Tidwell J."/>
            <person name="Bellgard S.E."/>
            <person name="Bellgard M.I."/>
        </authorList>
    </citation>
    <scope>NUCLEOTIDE SEQUENCE</scope>
    <source>
        <tissue evidence="1">Shoot tissue taken approximately 20 cm above the soil surface</tissue>
    </source>
</reference>
<sequence length="49" mass="5554">MYSYTHTWGISRCAAYAFMYAGVCTYLRKCVHVRTLSYESAIHICVGIG</sequence>
<reference evidence="1" key="1">
    <citation type="submission" date="2014-09" db="EMBL/GenBank/DDBJ databases">
        <authorList>
            <person name="Magalhaes I.L.F."/>
            <person name="Oliveira U."/>
            <person name="Santos F.R."/>
            <person name="Vidigal T.H.D.A."/>
            <person name="Brescovit A.D."/>
            <person name="Santos A.J."/>
        </authorList>
    </citation>
    <scope>NUCLEOTIDE SEQUENCE</scope>
    <source>
        <tissue evidence="1">Shoot tissue taken approximately 20 cm above the soil surface</tissue>
    </source>
</reference>
<protein>
    <submittedName>
        <fullName evidence="1">Uncharacterized protein</fullName>
    </submittedName>
</protein>
<evidence type="ECO:0000313" key="1">
    <source>
        <dbReference type="EMBL" id="JAD23878.1"/>
    </source>
</evidence>
<dbReference type="AlphaFoldDB" id="A0A0A8YE34"/>